<organism evidence="1 2">
    <name type="scientific">Persea americana</name>
    <name type="common">Avocado</name>
    <dbReference type="NCBI Taxonomy" id="3435"/>
    <lineage>
        <taxon>Eukaryota</taxon>
        <taxon>Viridiplantae</taxon>
        <taxon>Streptophyta</taxon>
        <taxon>Embryophyta</taxon>
        <taxon>Tracheophyta</taxon>
        <taxon>Spermatophyta</taxon>
        <taxon>Magnoliopsida</taxon>
        <taxon>Magnoliidae</taxon>
        <taxon>Laurales</taxon>
        <taxon>Lauraceae</taxon>
        <taxon>Persea</taxon>
    </lineage>
</organism>
<gene>
    <name evidence="1" type="ORF">MRB53_028227</name>
</gene>
<dbReference type="EMBL" id="CM056817">
    <property type="protein sequence ID" value="KAJ8619698.1"/>
    <property type="molecule type" value="Genomic_DNA"/>
</dbReference>
<accession>A0ACC2KF57</accession>
<reference evidence="1 2" key="1">
    <citation type="journal article" date="2022" name="Hortic Res">
        <title>A haplotype resolved chromosomal level avocado genome allows analysis of novel avocado genes.</title>
        <authorList>
            <person name="Nath O."/>
            <person name="Fletcher S.J."/>
            <person name="Hayward A."/>
            <person name="Shaw L.M."/>
            <person name="Masouleh A.K."/>
            <person name="Furtado A."/>
            <person name="Henry R.J."/>
            <person name="Mitter N."/>
        </authorList>
    </citation>
    <scope>NUCLEOTIDE SEQUENCE [LARGE SCALE GENOMIC DNA]</scope>
    <source>
        <strain evidence="2">cv. Hass</strain>
    </source>
</reference>
<comment type="caution">
    <text evidence="1">The sequence shown here is derived from an EMBL/GenBank/DDBJ whole genome shotgun (WGS) entry which is preliminary data.</text>
</comment>
<protein>
    <submittedName>
        <fullName evidence="1">Uncharacterized protein</fullName>
    </submittedName>
</protein>
<keyword evidence="2" id="KW-1185">Reference proteome</keyword>
<proteinExistence type="predicted"/>
<evidence type="ECO:0000313" key="1">
    <source>
        <dbReference type="EMBL" id="KAJ8619698.1"/>
    </source>
</evidence>
<sequence length="365" mass="40606">MEGVTASVDGPERELKRQRVGGDHLLDDDDDDDELPFPDISLCFSLGKIRGSDRRNCTMPQQTPNFISSVNRETSSIVNFRKEREIDGLRCDGWKDGPSLRGPKPDPLVATVNGKVYALAGLSRLCDPIGEVNPVFEVLDPKIGNWESLPRLSSGYTGSGRGKMKLYSFDTYHTTWKSHGEFIDSDSPSAYAYDYDSAEELIARNLQRYCWGFLLGTADVSENNMMFRCCLLDHGGALTVYVVDLADKKEKIGEDADDEWPLVLFPVNGFDGVKGSLSYSAVSGFVAHLVKKLFCLVLLYFDQAREMMCARACTFEVIEEEGKSPMSGSERSLLAKNVHFKDLDLGKDIALNLHEWCKVLGPTLV</sequence>
<dbReference type="Proteomes" id="UP001234297">
    <property type="component" value="Chromosome 9"/>
</dbReference>
<evidence type="ECO:0000313" key="2">
    <source>
        <dbReference type="Proteomes" id="UP001234297"/>
    </source>
</evidence>
<name>A0ACC2KF57_PERAE</name>